<feature type="signal peptide" evidence="1">
    <location>
        <begin position="1"/>
        <end position="20"/>
    </location>
</feature>
<dbReference type="Gene3D" id="2.40.128.20">
    <property type="match status" value="1"/>
</dbReference>
<protein>
    <submittedName>
        <fullName evidence="2">Lipocalin</fullName>
    </submittedName>
</protein>
<dbReference type="AlphaFoldDB" id="A0A131YZZ3"/>
<dbReference type="EMBL" id="GEDV01003804">
    <property type="protein sequence ID" value="JAP84753.1"/>
    <property type="molecule type" value="Transcribed_RNA"/>
</dbReference>
<organism evidence="2">
    <name type="scientific">Rhipicephalus appendiculatus</name>
    <name type="common">Brown ear tick</name>
    <dbReference type="NCBI Taxonomy" id="34631"/>
    <lineage>
        <taxon>Eukaryota</taxon>
        <taxon>Metazoa</taxon>
        <taxon>Ecdysozoa</taxon>
        <taxon>Arthropoda</taxon>
        <taxon>Chelicerata</taxon>
        <taxon>Arachnida</taxon>
        <taxon>Acari</taxon>
        <taxon>Parasitiformes</taxon>
        <taxon>Ixodida</taxon>
        <taxon>Ixodoidea</taxon>
        <taxon>Ixodidae</taxon>
        <taxon>Rhipicephalinae</taxon>
        <taxon>Rhipicephalus</taxon>
        <taxon>Rhipicephalus</taxon>
    </lineage>
</organism>
<evidence type="ECO:0000256" key="1">
    <source>
        <dbReference type="SAM" id="SignalP"/>
    </source>
</evidence>
<name>A0A131YZZ3_RHIAP</name>
<proteinExistence type="predicted"/>
<dbReference type="PROSITE" id="PS51257">
    <property type="entry name" value="PROKAR_LIPOPROTEIN"/>
    <property type="match status" value="1"/>
</dbReference>
<keyword evidence="1" id="KW-0732">Signal</keyword>
<sequence length="229" mass="26363">MKYLICHLYAICLLTLSCRGNNDEQHTKVLKHYGKEHLVKKIIGGQSLLVLSQSIFFRHDYPMCVRSRLIQHSAAGYHHTLSYFDKKRKKQKIKGPLVTRNTYMHVRRRESDKTPLLVVNAYYTGTNTTDPKISASYAILFANAVCFVVATQKAKVTNTEHGINRRQAKYSACLLWRTALAPEKHRTPCREAFNRHCASYHGYKFVYAKYICGTANYTKQPLHVPPKVN</sequence>
<dbReference type="InterPro" id="IPR012674">
    <property type="entry name" value="Calycin"/>
</dbReference>
<evidence type="ECO:0000313" key="2">
    <source>
        <dbReference type="EMBL" id="JAP84753.1"/>
    </source>
</evidence>
<accession>A0A131YZZ3</accession>
<reference evidence="2" key="1">
    <citation type="journal article" date="2016" name="Ticks Tick Borne Dis.">
        <title>De novo assembly and annotation of the salivary gland transcriptome of Rhipicephalus appendiculatus male and female ticks during blood feeding.</title>
        <authorList>
            <person name="de Castro M.H."/>
            <person name="de Klerk D."/>
            <person name="Pienaar R."/>
            <person name="Latif A.A."/>
            <person name="Rees D.J."/>
            <person name="Mans B.J."/>
        </authorList>
    </citation>
    <scope>NUCLEOTIDE SEQUENCE</scope>
    <source>
        <tissue evidence="2">Salivary glands</tissue>
    </source>
</reference>
<feature type="chain" id="PRO_5007286331" evidence="1">
    <location>
        <begin position="21"/>
        <end position="229"/>
    </location>
</feature>